<organism evidence="1 2">
    <name type="scientific">Novosphingobium mathurense</name>
    <dbReference type="NCBI Taxonomy" id="428990"/>
    <lineage>
        <taxon>Bacteria</taxon>
        <taxon>Pseudomonadati</taxon>
        <taxon>Pseudomonadota</taxon>
        <taxon>Alphaproteobacteria</taxon>
        <taxon>Sphingomonadales</taxon>
        <taxon>Sphingomonadaceae</taxon>
        <taxon>Novosphingobium</taxon>
    </lineage>
</organism>
<dbReference type="AlphaFoldDB" id="A0A1U6INT2"/>
<gene>
    <name evidence="1" type="ORF">SAMN06295987_11022</name>
</gene>
<dbReference type="RefSeq" id="WP_281251257.1">
    <property type="nucleotide sequence ID" value="NZ_FVZE01000010.1"/>
</dbReference>
<accession>A0A1U6INT2</accession>
<sequence length="40" mass="4176">MTGTDALASLNALYDVAGQIRATLIELQAQVRITLSGGDQ</sequence>
<evidence type="ECO:0000313" key="2">
    <source>
        <dbReference type="Proteomes" id="UP000190989"/>
    </source>
</evidence>
<dbReference type="Proteomes" id="UP000190989">
    <property type="component" value="Unassembled WGS sequence"/>
</dbReference>
<evidence type="ECO:0000313" key="1">
    <source>
        <dbReference type="EMBL" id="SLK09612.1"/>
    </source>
</evidence>
<name>A0A1U6INT2_9SPHN</name>
<protein>
    <submittedName>
        <fullName evidence="1">Uncharacterized protein</fullName>
    </submittedName>
</protein>
<keyword evidence="2" id="KW-1185">Reference proteome</keyword>
<dbReference type="EMBL" id="FVZE01000010">
    <property type="protein sequence ID" value="SLK09612.1"/>
    <property type="molecule type" value="Genomic_DNA"/>
</dbReference>
<reference evidence="2" key="1">
    <citation type="submission" date="2017-02" db="EMBL/GenBank/DDBJ databases">
        <authorList>
            <person name="Varghese N."/>
            <person name="Submissions S."/>
        </authorList>
    </citation>
    <scope>NUCLEOTIDE SEQUENCE [LARGE SCALE GENOMIC DNA]</scope>
    <source>
        <strain evidence="2">SM117</strain>
    </source>
</reference>
<proteinExistence type="predicted"/>